<comment type="caution">
    <text evidence="4">The sequence shown here is derived from an EMBL/GenBank/DDBJ whole genome shotgun (WGS) entry which is preliminary data.</text>
</comment>
<dbReference type="OrthoDB" id="9780943at2"/>
<dbReference type="PANTHER" id="PTHR42928">
    <property type="entry name" value="TRICARBOXYLATE-BINDING PROTEIN"/>
    <property type="match status" value="1"/>
</dbReference>
<dbReference type="RefSeq" id="WP_089198124.1">
    <property type="nucleotide sequence ID" value="NZ_NHRJ02000001.1"/>
</dbReference>
<feature type="chain" id="PRO_5038938287" evidence="3">
    <location>
        <begin position="22"/>
        <end position="353"/>
    </location>
</feature>
<dbReference type="PIRSF" id="PIRSF017082">
    <property type="entry name" value="YflP"/>
    <property type="match status" value="1"/>
</dbReference>
<dbReference type="SUPFAM" id="SSF53850">
    <property type="entry name" value="Periplasmic binding protein-like II"/>
    <property type="match status" value="1"/>
</dbReference>
<dbReference type="AlphaFoldDB" id="A0A2W1P3R2"/>
<dbReference type="Pfam" id="PF03401">
    <property type="entry name" value="TctC"/>
    <property type="match status" value="1"/>
</dbReference>
<protein>
    <submittedName>
        <fullName evidence="4">Tripartite tricarboxylate transporter substrate binding protein</fullName>
    </submittedName>
</protein>
<keyword evidence="3" id="KW-0732">Signal</keyword>
<evidence type="ECO:0000256" key="2">
    <source>
        <dbReference type="SAM" id="MobiDB-lite"/>
    </source>
</evidence>
<organism evidence="4 5">
    <name type="scientific">Paenibacillus xerothermodurans</name>
    <dbReference type="NCBI Taxonomy" id="1977292"/>
    <lineage>
        <taxon>Bacteria</taxon>
        <taxon>Bacillati</taxon>
        <taxon>Bacillota</taxon>
        <taxon>Bacilli</taxon>
        <taxon>Bacillales</taxon>
        <taxon>Paenibacillaceae</taxon>
        <taxon>Paenibacillus</taxon>
    </lineage>
</organism>
<name>A0A2W1P3R2_PAEXE</name>
<evidence type="ECO:0000313" key="5">
    <source>
        <dbReference type="Proteomes" id="UP000214746"/>
    </source>
</evidence>
<accession>A0A2W1P3R2</accession>
<comment type="similarity">
    <text evidence="1">Belongs to the UPF0065 (bug) family.</text>
</comment>
<dbReference type="Proteomes" id="UP000214746">
    <property type="component" value="Unassembled WGS sequence"/>
</dbReference>
<feature type="signal peptide" evidence="3">
    <location>
        <begin position="1"/>
        <end position="21"/>
    </location>
</feature>
<dbReference type="CDD" id="cd07012">
    <property type="entry name" value="PBP2_Bug_TTT"/>
    <property type="match status" value="1"/>
</dbReference>
<keyword evidence="5" id="KW-1185">Reference proteome</keyword>
<dbReference type="Gene3D" id="3.40.190.150">
    <property type="entry name" value="Bordetella uptake gene, domain 1"/>
    <property type="match status" value="1"/>
</dbReference>
<sequence>MLKTRLSLTCAAVLCACLALFGCGTSNTNSSAASGASATDTGSTAANSGSATGKSAGTDYPKKDITLIIPWAAGGGTDVIGRQVASLMEKQLGKPIVVVNRNGGGGLVGFQEIAKAKPDGYTIGLIRNSLILQKYAGETHVDHKSFEPIAVINQDAATITVSGKAPWASAKEFIDAAKKEPEKIRISNSGPGAIWHVAALALGRDTGAKFTHVPFQGGNPAAIAVAGNHVEATTASAGEVQSLVQDGSLKMLGIASEQRLPQFPDVPTLKEQGINTVIGVWRGLVAPKGTPPAIVEALDKAVAQAVASNEYKAFMNTGGYGILHVPAKDFGAFMDKDDAAYGELFKEINAAKK</sequence>
<feature type="region of interest" description="Disordered" evidence="2">
    <location>
        <begin position="32"/>
        <end position="57"/>
    </location>
</feature>
<reference evidence="4" key="1">
    <citation type="submission" date="2018-06" db="EMBL/GenBank/DDBJ databases">
        <title>Paenibacillus xerothermodurans sp. nov. an extremely dry heat resistant spore forming bacterium isolated from the soil of Cape Canaveral, Florida.</title>
        <authorList>
            <person name="Seuylemezian A."/>
            <person name="Kaur N."/>
            <person name="Patil P."/>
            <person name="Patil P."/>
            <person name="Mayilraj S."/>
            <person name="Vaishampayan P."/>
        </authorList>
    </citation>
    <scope>NUCLEOTIDE SEQUENCE [LARGE SCALE GENOMIC DNA]</scope>
    <source>
        <strain evidence="4">ATCC 27380</strain>
    </source>
</reference>
<dbReference type="PROSITE" id="PS51257">
    <property type="entry name" value="PROKAR_LIPOPROTEIN"/>
    <property type="match status" value="1"/>
</dbReference>
<gene>
    <name evidence="4" type="ORF">CBW46_000750</name>
</gene>
<evidence type="ECO:0000256" key="1">
    <source>
        <dbReference type="ARBA" id="ARBA00006987"/>
    </source>
</evidence>
<dbReference type="InterPro" id="IPR005064">
    <property type="entry name" value="BUG"/>
</dbReference>
<dbReference type="Gene3D" id="3.40.190.10">
    <property type="entry name" value="Periplasmic binding protein-like II"/>
    <property type="match status" value="1"/>
</dbReference>
<proteinExistence type="inferred from homology"/>
<dbReference type="InterPro" id="IPR042100">
    <property type="entry name" value="Bug_dom1"/>
</dbReference>
<dbReference type="EMBL" id="NHRJ02000001">
    <property type="protein sequence ID" value="PZE22352.1"/>
    <property type="molecule type" value="Genomic_DNA"/>
</dbReference>
<evidence type="ECO:0000256" key="3">
    <source>
        <dbReference type="SAM" id="SignalP"/>
    </source>
</evidence>
<evidence type="ECO:0000313" key="4">
    <source>
        <dbReference type="EMBL" id="PZE22352.1"/>
    </source>
</evidence>
<dbReference type="PANTHER" id="PTHR42928:SF5">
    <property type="entry name" value="BLR1237 PROTEIN"/>
    <property type="match status" value="1"/>
</dbReference>